<keyword evidence="7" id="KW-0732">Signal</keyword>
<keyword evidence="3 6" id="KW-1133">Transmembrane helix</keyword>
<dbReference type="KEGG" id="vde:111250249"/>
<evidence type="ECO:0000256" key="6">
    <source>
        <dbReference type="SAM" id="Phobius"/>
    </source>
</evidence>
<protein>
    <recommendedName>
        <fullName evidence="8">Thioredoxin domain-containing protein</fullName>
    </recommendedName>
</protein>
<dbReference type="PROSITE" id="PS00194">
    <property type="entry name" value="THIOREDOXIN_1"/>
    <property type="match status" value="1"/>
</dbReference>
<evidence type="ECO:0000256" key="5">
    <source>
        <dbReference type="ARBA" id="ARBA00045246"/>
    </source>
</evidence>
<organism evidence="9 10">
    <name type="scientific">Varroa destructor</name>
    <name type="common">Honeybee mite</name>
    <dbReference type="NCBI Taxonomy" id="109461"/>
    <lineage>
        <taxon>Eukaryota</taxon>
        <taxon>Metazoa</taxon>
        <taxon>Ecdysozoa</taxon>
        <taxon>Arthropoda</taxon>
        <taxon>Chelicerata</taxon>
        <taxon>Arachnida</taxon>
        <taxon>Acari</taxon>
        <taxon>Parasitiformes</taxon>
        <taxon>Mesostigmata</taxon>
        <taxon>Gamasina</taxon>
        <taxon>Dermanyssoidea</taxon>
        <taxon>Varroidae</taxon>
        <taxon>Varroa</taxon>
    </lineage>
</organism>
<evidence type="ECO:0000256" key="1">
    <source>
        <dbReference type="ARBA" id="ARBA00004389"/>
    </source>
</evidence>
<feature type="domain" description="Thioredoxin" evidence="8">
    <location>
        <begin position="1"/>
        <end position="120"/>
    </location>
</feature>
<dbReference type="InterPro" id="IPR036249">
    <property type="entry name" value="Thioredoxin-like_sf"/>
</dbReference>
<dbReference type="RefSeq" id="XP_022660900.1">
    <property type="nucleotide sequence ID" value="XM_022805165.1"/>
</dbReference>
<dbReference type="PANTHER" id="PTHR46426:SF1">
    <property type="entry name" value="PROTEIN DISULFIDE-ISOMERASE TMX3"/>
    <property type="match status" value="1"/>
</dbReference>
<keyword evidence="4 6" id="KW-0472">Membrane</keyword>
<reference evidence="9" key="1">
    <citation type="submission" date="2021-01" db="UniProtKB">
        <authorList>
            <consortium name="EnsemblMetazoa"/>
        </authorList>
    </citation>
    <scope>IDENTIFICATION</scope>
</reference>
<dbReference type="GO" id="GO:0005789">
    <property type="term" value="C:endoplasmic reticulum membrane"/>
    <property type="evidence" value="ECO:0007669"/>
    <property type="project" value="UniProtKB-SubCell"/>
</dbReference>
<keyword evidence="10" id="KW-1185">Reference proteome</keyword>
<dbReference type="Pfam" id="PF00085">
    <property type="entry name" value="Thioredoxin"/>
    <property type="match status" value="1"/>
</dbReference>
<dbReference type="AlphaFoldDB" id="A0A7M7K3S2"/>
<dbReference type="OrthoDB" id="74910at2759"/>
<dbReference type="InterPro" id="IPR052250">
    <property type="entry name" value="PDI_TMX3"/>
</dbReference>
<dbReference type="PANTHER" id="PTHR46426">
    <property type="entry name" value="PROTEIN DISULFIDE-ISOMERASE TMX3"/>
    <property type="match status" value="1"/>
</dbReference>
<evidence type="ECO:0000256" key="3">
    <source>
        <dbReference type="ARBA" id="ARBA00022989"/>
    </source>
</evidence>
<dbReference type="Gene3D" id="3.40.30.10">
    <property type="entry name" value="Glutaredoxin"/>
    <property type="match status" value="1"/>
</dbReference>
<evidence type="ECO:0000313" key="10">
    <source>
        <dbReference type="Proteomes" id="UP000594260"/>
    </source>
</evidence>
<dbReference type="GeneID" id="111250249"/>
<dbReference type="Proteomes" id="UP000594260">
    <property type="component" value="Unplaced"/>
</dbReference>
<dbReference type="InParanoid" id="A0A7M7K3S2"/>
<dbReference type="CTD" id="54495"/>
<evidence type="ECO:0000256" key="4">
    <source>
        <dbReference type="ARBA" id="ARBA00023136"/>
    </source>
</evidence>
<comment type="subcellular location">
    <subcellularLocation>
        <location evidence="1">Endoplasmic reticulum membrane</location>
        <topology evidence="1">Single-pass membrane protein</topology>
    </subcellularLocation>
</comment>
<evidence type="ECO:0000256" key="7">
    <source>
        <dbReference type="SAM" id="SignalP"/>
    </source>
</evidence>
<dbReference type="PRINTS" id="PR00421">
    <property type="entry name" value="THIOREDOXIN"/>
</dbReference>
<keyword evidence="2 6" id="KW-0812">Transmembrane</keyword>
<dbReference type="InterPro" id="IPR017937">
    <property type="entry name" value="Thioredoxin_CS"/>
</dbReference>
<feature type="signal peptide" evidence="7">
    <location>
        <begin position="1"/>
        <end position="17"/>
    </location>
</feature>
<dbReference type="EnsemblMetazoa" id="XM_022805165">
    <property type="protein sequence ID" value="XP_022660900"/>
    <property type="gene ID" value="LOC111250249"/>
</dbReference>
<dbReference type="SUPFAM" id="SSF52833">
    <property type="entry name" value="Thioredoxin-like"/>
    <property type="match status" value="1"/>
</dbReference>
<accession>A0A7M7K3S2</accession>
<name>A0A7M7K3S2_VARDE</name>
<sequence length="418" mass="48276">MYFHIGVVSALLSASLGRVIELSDRFLEIKNREVWLIKFYAPWCGHCKQLEPVWSQVSQRLVDTDIRVSRLDCTKYTSIAQQFRVSGFPTIMYINKDKQVEYRGERTITDILDFARRVHGPSVRKLTTCENMRNVLQAQPAVFVLAAHPEGHVGAEEVVKNFSDHADHMHAHNYFIQVPLSCIDESKRTSTVYVHKDNSFHEFDDSRFGTVEQWILSERFPAFQRVTHGNFNQLLGTRKLLVAAVLEENQIGKLETLRMADVKDMLEALAVNTQNLYHEKFLFGWFPSTDIPYSIAMTELPLPSVMVIDPHTYRYFLPENAEDPQAIIRLLDDILKNDPEPSSYGGNTFFYRIYRSYFEMRQNLKNMYRSSPVLTVIIFLVPMGFFSAIVYLTCCADLFDAPGDAEDLDEDDEHEKND</sequence>
<dbReference type="OMA" id="GIEMRNM"/>
<dbReference type="PROSITE" id="PS51352">
    <property type="entry name" value="THIOREDOXIN_2"/>
    <property type="match status" value="1"/>
</dbReference>
<evidence type="ECO:0000256" key="2">
    <source>
        <dbReference type="ARBA" id="ARBA00022692"/>
    </source>
</evidence>
<evidence type="ECO:0000259" key="8">
    <source>
        <dbReference type="PROSITE" id="PS51352"/>
    </source>
</evidence>
<dbReference type="InterPro" id="IPR013766">
    <property type="entry name" value="Thioredoxin_domain"/>
</dbReference>
<comment type="function">
    <text evidence="5">Probable disulfide isomerase, which participates in the folding of proteins containing disulfide bonds. May act as a dithiol oxidase. Acts as a regulator of endoplasmic reticulum-mitochondria contact sites via its ability to regulate redox signals.</text>
</comment>
<dbReference type="FunCoup" id="A0A7M7K3S2">
    <property type="interactions" value="1606"/>
</dbReference>
<feature type="chain" id="PRO_5029624803" description="Thioredoxin domain-containing protein" evidence="7">
    <location>
        <begin position="18"/>
        <end position="418"/>
    </location>
</feature>
<feature type="transmembrane region" description="Helical" evidence="6">
    <location>
        <begin position="373"/>
        <end position="392"/>
    </location>
</feature>
<evidence type="ECO:0000313" key="9">
    <source>
        <dbReference type="EnsemblMetazoa" id="XP_022660900"/>
    </source>
</evidence>
<proteinExistence type="predicted"/>